<keyword evidence="1" id="KW-0812">Transmembrane</keyword>
<dbReference type="EMBL" id="JBHLTM010000081">
    <property type="protein sequence ID" value="MFC0687074.1"/>
    <property type="molecule type" value="Genomic_DNA"/>
</dbReference>
<keyword evidence="1" id="KW-0472">Membrane</keyword>
<dbReference type="NCBIfam" id="TIGR02595">
    <property type="entry name" value="PEP_CTERM"/>
    <property type="match status" value="1"/>
</dbReference>
<keyword evidence="4" id="KW-1185">Reference proteome</keyword>
<evidence type="ECO:0000313" key="3">
    <source>
        <dbReference type="EMBL" id="MFC0687074.1"/>
    </source>
</evidence>
<evidence type="ECO:0000256" key="1">
    <source>
        <dbReference type="SAM" id="Phobius"/>
    </source>
</evidence>
<keyword evidence="1" id="KW-1133">Transmembrane helix</keyword>
<protein>
    <submittedName>
        <fullName evidence="3">PEP-CTERM sorting domain-containing protein</fullName>
    </submittedName>
</protein>
<evidence type="ECO:0000313" key="4">
    <source>
        <dbReference type="Proteomes" id="UP001589858"/>
    </source>
</evidence>
<gene>
    <name evidence="3" type="ORF">ACFFF8_21040</name>
</gene>
<accession>A0ABV6SCY3</accession>
<sequence length="66" mass="6748">MQRFHGNPLPIAPLSLGVVVAGALIPLPAFAADAITLPEPSGMLLLGIGVAGVWLGRRFSRGKGSD</sequence>
<proteinExistence type="predicted"/>
<dbReference type="Proteomes" id="UP001589858">
    <property type="component" value="Unassembled WGS sequence"/>
</dbReference>
<feature type="domain" description="Ice-binding protein C-terminal" evidence="2">
    <location>
        <begin position="38"/>
        <end position="58"/>
    </location>
</feature>
<name>A0ABV6SCY3_9SPHN</name>
<reference evidence="3 4" key="1">
    <citation type="submission" date="2024-09" db="EMBL/GenBank/DDBJ databases">
        <authorList>
            <person name="Sun Q."/>
            <person name="Mori K."/>
        </authorList>
    </citation>
    <scope>NUCLEOTIDE SEQUENCE [LARGE SCALE GENOMIC DNA]</scope>
    <source>
        <strain evidence="3 4">CICC 11035S</strain>
    </source>
</reference>
<comment type="caution">
    <text evidence="3">The sequence shown here is derived from an EMBL/GenBank/DDBJ whole genome shotgun (WGS) entry which is preliminary data.</text>
</comment>
<dbReference type="InterPro" id="IPR013424">
    <property type="entry name" value="Ice-binding_C"/>
</dbReference>
<dbReference type="RefSeq" id="WP_267221128.1">
    <property type="nucleotide sequence ID" value="NZ_JAPCWC010000009.1"/>
</dbReference>
<evidence type="ECO:0000259" key="2">
    <source>
        <dbReference type="Pfam" id="PF07589"/>
    </source>
</evidence>
<feature type="transmembrane region" description="Helical" evidence="1">
    <location>
        <begin position="41"/>
        <end position="60"/>
    </location>
</feature>
<organism evidence="3 4">
    <name type="scientific">Novosphingobium clariflavum</name>
    <dbReference type="NCBI Taxonomy" id="2029884"/>
    <lineage>
        <taxon>Bacteria</taxon>
        <taxon>Pseudomonadati</taxon>
        <taxon>Pseudomonadota</taxon>
        <taxon>Alphaproteobacteria</taxon>
        <taxon>Sphingomonadales</taxon>
        <taxon>Sphingomonadaceae</taxon>
        <taxon>Novosphingobium</taxon>
    </lineage>
</organism>
<dbReference type="Pfam" id="PF07589">
    <property type="entry name" value="PEP-CTERM"/>
    <property type="match status" value="1"/>
</dbReference>